<dbReference type="InterPro" id="IPR038356">
    <property type="entry name" value="Tma16_sf"/>
</dbReference>
<dbReference type="AlphaFoldDB" id="A0A6A6TXB9"/>
<name>A0A6A6TXB9_9PEZI</name>
<reference evidence="3" key="1">
    <citation type="journal article" date="2020" name="Stud. Mycol.">
        <title>101 Dothideomycetes genomes: a test case for predicting lifestyles and emergence of pathogens.</title>
        <authorList>
            <person name="Haridas S."/>
            <person name="Albert R."/>
            <person name="Binder M."/>
            <person name="Bloem J."/>
            <person name="Labutti K."/>
            <person name="Salamov A."/>
            <person name="Andreopoulos B."/>
            <person name="Baker S."/>
            <person name="Barry K."/>
            <person name="Bills G."/>
            <person name="Bluhm B."/>
            <person name="Cannon C."/>
            <person name="Castanera R."/>
            <person name="Culley D."/>
            <person name="Daum C."/>
            <person name="Ezra D."/>
            <person name="Gonzalez J."/>
            <person name="Henrissat B."/>
            <person name="Kuo A."/>
            <person name="Liang C."/>
            <person name="Lipzen A."/>
            <person name="Lutzoni F."/>
            <person name="Magnuson J."/>
            <person name="Mondo S."/>
            <person name="Nolan M."/>
            <person name="Ohm R."/>
            <person name="Pangilinan J."/>
            <person name="Park H.-J."/>
            <person name="Ramirez L."/>
            <person name="Alfaro M."/>
            <person name="Sun H."/>
            <person name="Tritt A."/>
            <person name="Yoshinaga Y."/>
            <person name="Zwiers L.-H."/>
            <person name="Turgeon B."/>
            <person name="Goodwin S."/>
            <person name="Spatafora J."/>
            <person name="Crous P."/>
            <person name="Grigoriev I."/>
        </authorList>
    </citation>
    <scope>NUCLEOTIDE SEQUENCE</scope>
    <source>
        <strain evidence="3">CBS 115976</strain>
    </source>
</reference>
<keyword evidence="4" id="KW-1185">Reference proteome</keyword>
<sequence length="204" mass="22499">MPKSLSKVQKHITKKKGKITHLHANSRDAQSLLRAGARDASVSKSEILRRRVNKPLVERVQFFQTALFPPPPEQITTNDAMDTQTENDANVQAKGNSGPLDVEATQALIVKFLARHDEERAELAATRRTGRPAGAREDALASNGKAERAEYDAGFWVPDLGDEKNLVALEEWNGRWIGLNIVKFVRVSRGGVVSASKWPPNAQS</sequence>
<evidence type="ECO:0008006" key="5">
    <source>
        <dbReference type="Google" id="ProtNLM"/>
    </source>
</evidence>
<proteinExistence type="inferred from homology"/>
<accession>A0A6A6TXB9</accession>
<dbReference type="PANTHER" id="PTHR13349">
    <property type="entry name" value="TRANSLATION MACHINERY-ASSOCIATED PROTEIN 16"/>
    <property type="match status" value="1"/>
</dbReference>
<organism evidence="3 4">
    <name type="scientific">Microthyrium microscopicum</name>
    <dbReference type="NCBI Taxonomy" id="703497"/>
    <lineage>
        <taxon>Eukaryota</taxon>
        <taxon>Fungi</taxon>
        <taxon>Dikarya</taxon>
        <taxon>Ascomycota</taxon>
        <taxon>Pezizomycotina</taxon>
        <taxon>Dothideomycetes</taxon>
        <taxon>Dothideomycetes incertae sedis</taxon>
        <taxon>Microthyriales</taxon>
        <taxon>Microthyriaceae</taxon>
        <taxon>Microthyrium</taxon>
    </lineage>
</organism>
<dbReference type="GO" id="GO:0005634">
    <property type="term" value="C:nucleus"/>
    <property type="evidence" value="ECO:0007669"/>
    <property type="project" value="TreeGrafter"/>
</dbReference>
<feature type="compositionally biased region" description="Low complexity" evidence="2">
    <location>
        <begin position="124"/>
        <end position="133"/>
    </location>
</feature>
<feature type="region of interest" description="Disordered" evidence="2">
    <location>
        <begin position="124"/>
        <end position="143"/>
    </location>
</feature>
<feature type="compositionally biased region" description="Basic and acidic residues" evidence="2">
    <location>
        <begin position="134"/>
        <end position="143"/>
    </location>
</feature>
<comment type="similarity">
    <text evidence="1">Belongs to the TMA16 family.</text>
</comment>
<dbReference type="PANTHER" id="PTHR13349:SF2">
    <property type="entry name" value="TRANSLATION MACHINERY-ASSOCIATED PROTEIN 16"/>
    <property type="match status" value="1"/>
</dbReference>
<dbReference type="Gene3D" id="1.20.1440.170">
    <property type="entry name" value="Translation machinery-associated protein 16-like"/>
    <property type="match status" value="1"/>
</dbReference>
<dbReference type="Proteomes" id="UP000799302">
    <property type="component" value="Unassembled WGS sequence"/>
</dbReference>
<evidence type="ECO:0000313" key="4">
    <source>
        <dbReference type="Proteomes" id="UP000799302"/>
    </source>
</evidence>
<dbReference type="InterPro" id="IPR021346">
    <property type="entry name" value="Tma16"/>
</dbReference>
<protein>
    <recommendedName>
        <fullName evidence="5">Translation machinery-associated protein 16</fullName>
    </recommendedName>
</protein>
<evidence type="ECO:0000256" key="1">
    <source>
        <dbReference type="ARBA" id="ARBA00034127"/>
    </source>
</evidence>
<evidence type="ECO:0000256" key="2">
    <source>
        <dbReference type="SAM" id="MobiDB-lite"/>
    </source>
</evidence>
<dbReference type="Pfam" id="PF11176">
    <property type="entry name" value="Tma16"/>
    <property type="match status" value="1"/>
</dbReference>
<dbReference type="OrthoDB" id="270284at2759"/>
<dbReference type="EMBL" id="MU004245">
    <property type="protein sequence ID" value="KAF2663478.1"/>
    <property type="molecule type" value="Genomic_DNA"/>
</dbReference>
<evidence type="ECO:0000313" key="3">
    <source>
        <dbReference type="EMBL" id="KAF2663478.1"/>
    </source>
</evidence>
<gene>
    <name evidence="3" type="ORF">BT63DRAFT_430323</name>
</gene>